<feature type="region of interest" description="Disordered" evidence="1">
    <location>
        <begin position="100"/>
        <end position="122"/>
    </location>
</feature>
<proteinExistence type="predicted"/>
<gene>
    <name evidence="2" type="ORF">EVAR_102776_1</name>
</gene>
<reference evidence="2 3" key="1">
    <citation type="journal article" date="2019" name="Commun. Biol.">
        <title>The bagworm genome reveals a unique fibroin gene that provides high tensile strength.</title>
        <authorList>
            <person name="Kono N."/>
            <person name="Nakamura H."/>
            <person name="Ohtoshi R."/>
            <person name="Tomita M."/>
            <person name="Numata K."/>
            <person name="Arakawa K."/>
        </authorList>
    </citation>
    <scope>NUCLEOTIDE SEQUENCE [LARGE SCALE GENOMIC DNA]</scope>
</reference>
<evidence type="ECO:0000256" key="1">
    <source>
        <dbReference type="SAM" id="MobiDB-lite"/>
    </source>
</evidence>
<name>A0A4C1THW6_EUMVA</name>
<keyword evidence="3" id="KW-1185">Reference proteome</keyword>
<dbReference type="Proteomes" id="UP000299102">
    <property type="component" value="Unassembled WGS sequence"/>
</dbReference>
<comment type="caution">
    <text evidence="2">The sequence shown here is derived from an EMBL/GenBank/DDBJ whole genome shotgun (WGS) entry which is preliminary data.</text>
</comment>
<dbReference type="AlphaFoldDB" id="A0A4C1THW6"/>
<feature type="compositionally biased region" description="Low complexity" evidence="1">
    <location>
        <begin position="110"/>
        <end position="122"/>
    </location>
</feature>
<sequence>MAELHSSLLRQFVKRVTSYFLKVKIVLHKNSKRQKVNELEPTVYFENYFRTHVRGASCGNSRAGGRCDSPTRRAADDRYRFLKRAKLGLTKVLRRDDNELGAYAGPASPARTAATRARAARR</sequence>
<evidence type="ECO:0000313" key="2">
    <source>
        <dbReference type="EMBL" id="GBP14103.1"/>
    </source>
</evidence>
<protein>
    <submittedName>
        <fullName evidence="2">Uncharacterized protein</fullName>
    </submittedName>
</protein>
<organism evidence="2 3">
    <name type="scientific">Eumeta variegata</name>
    <name type="common">Bagworm moth</name>
    <name type="synonym">Eumeta japonica</name>
    <dbReference type="NCBI Taxonomy" id="151549"/>
    <lineage>
        <taxon>Eukaryota</taxon>
        <taxon>Metazoa</taxon>
        <taxon>Ecdysozoa</taxon>
        <taxon>Arthropoda</taxon>
        <taxon>Hexapoda</taxon>
        <taxon>Insecta</taxon>
        <taxon>Pterygota</taxon>
        <taxon>Neoptera</taxon>
        <taxon>Endopterygota</taxon>
        <taxon>Lepidoptera</taxon>
        <taxon>Glossata</taxon>
        <taxon>Ditrysia</taxon>
        <taxon>Tineoidea</taxon>
        <taxon>Psychidae</taxon>
        <taxon>Oiketicinae</taxon>
        <taxon>Eumeta</taxon>
    </lineage>
</organism>
<accession>A0A4C1THW6</accession>
<dbReference type="EMBL" id="BGZK01000061">
    <property type="protein sequence ID" value="GBP14103.1"/>
    <property type="molecule type" value="Genomic_DNA"/>
</dbReference>
<evidence type="ECO:0000313" key="3">
    <source>
        <dbReference type="Proteomes" id="UP000299102"/>
    </source>
</evidence>